<organism evidence="2 3">
    <name type="scientific">Caulochytrium protostelioides</name>
    <dbReference type="NCBI Taxonomy" id="1555241"/>
    <lineage>
        <taxon>Eukaryota</taxon>
        <taxon>Fungi</taxon>
        <taxon>Fungi incertae sedis</taxon>
        <taxon>Chytridiomycota</taxon>
        <taxon>Chytridiomycota incertae sedis</taxon>
        <taxon>Chytridiomycetes</taxon>
        <taxon>Caulochytriales</taxon>
        <taxon>Caulochytriaceae</taxon>
        <taxon>Caulochytrium</taxon>
    </lineage>
</organism>
<keyword evidence="3" id="KW-1185">Reference proteome</keyword>
<dbReference type="EMBL" id="ML014231">
    <property type="protein sequence ID" value="RKP00180.1"/>
    <property type="molecule type" value="Genomic_DNA"/>
</dbReference>
<accession>A0A4P9X590</accession>
<gene>
    <name evidence="2" type="ORF">CXG81DRAFT_27109</name>
</gene>
<evidence type="ECO:0000313" key="3">
    <source>
        <dbReference type="Proteomes" id="UP000274922"/>
    </source>
</evidence>
<dbReference type="AlphaFoldDB" id="A0A4P9X590"/>
<reference evidence="3" key="1">
    <citation type="journal article" date="2018" name="Nat. Microbiol.">
        <title>Leveraging single-cell genomics to expand the fungal tree of life.</title>
        <authorList>
            <person name="Ahrendt S.R."/>
            <person name="Quandt C.A."/>
            <person name="Ciobanu D."/>
            <person name="Clum A."/>
            <person name="Salamov A."/>
            <person name="Andreopoulos B."/>
            <person name="Cheng J.F."/>
            <person name="Woyke T."/>
            <person name="Pelin A."/>
            <person name="Henrissat B."/>
            <person name="Reynolds N.K."/>
            <person name="Benny G.L."/>
            <person name="Smith M.E."/>
            <person name="James T.Y."/>
            <person name="Grigoriev I.V."/>
        </authorList>
    </citation>
    <scope>NUCLEOTIDE SEQUENCE [LARGE SCALE GENOMIC DNA]</scope>
    <source>
        <strain evidence="3">ATCC 52028</strain>
    </source>
</reference>
<evidence type="ECO:0000256" key="1">
    <source>
        <dbReference type="SAM" id="MobiDB-lite"/>
    </source>
</evidence>
<dbReference type="Proteomes" id="UP000274922">
    <property type="component" value="Unassembled WGS sequence"/>
</dbReference>
<feature type="region of interest" description="Disordered" evidence="1">
    <location>
        <begin position="39"/>
        <end position="61"/>
    </location>
</feature>
<sequence length="290" mass="29740">MPPKATPKTQASAKTAKAAVVRPAELLASELLVQAASEQALRSHAQSDEHERWVRQQSRLASATQQIRDLEERLAARDRELRQFVADADADAARHTRQAAAATAQLAQQLEAATAQNEALVAHAADADRRHARALEDKDGQLDDLAVRVGMVAVEVDAILHETMTHVERAMEHILHVGIAPPARPNGLESAAAAAAAPLTAAGKGPNALAAGGTGAPTAPGAVPGLPTTASTAAAAAAVATAGGPAPTSSAAAAVAALDAAALITLSAQHRKLINNFRLEQLLATWPDSA</sequence>
<protein>
    <submittedName>
        <fullName evidence="2">Uncharacterized protein</fullName>
    </submittedName>
</protein>
<name>A0A4P9X590_9FUNG</name>
<feature type="compositionally biased region" description="Basic and acidic residues" evidence="1">
    <location>
        <begin position="45"/>
        <end position="54"/>
    </location>
</feature>
<proteinExistence type="predicted"/>
<evidence type="ECO:0000313" key="2">
    <source>
        <dbReference type="EMBL" id="RKP00180.1"/>
    </source>
</evidence>